<dbReference type="STRING" id="29435.SAMN05216588_10891"/>
<accession>A0A1G8FXA8</accession>
<dbReference type="SUPFAM" id="SSF56935">
    <property type="entry name" value="Porins"/>
    <property type="match status" value="1"/>
</dbReference>
<dbReference type="AlphaFoldDB" id="A0A1G8FXA8"/>
<dbReference type="Gene3D" id="2.40.160.40">
    <property type="entry name" value="monomeric porin ompg"/>
    <property type="match status" value="1"/>
</dbReference>
<protein>
    <submittedName>
        <fullName evidence="3">Oligogalacturonate-specific porin protein (KdgM)</fullName>
    </submittedName>
</protein>
<evidence type="ECO:0000256" key="2">
    <source>
        <dbReference type="SAM" id="SignalP"/>
    </source>
</evidence>
<keyword evidence="1 2" id="KW-0732">Signal</keyword>
<evidence type="ECO:0000313" key="4">
    <source>
        <dbReference type="Proteomes" id="UP000198606"/>
    </source>
</evidence>
<organism evidence="3 4">
    <name type="scientific">Phytopseudomonas flavescens</name>
    <dbReference type="NCBI Taxonomy" id="29435"/>
    <lineage>
        <taxon>Bacteria</taxon>
        <taxon>Pseudomonadati</taxon>
        <taxon>Pseudomonadota</taxon>
        <taxon>Gammaproteobacteria</taxon>
        <taxon>Pseudomonadales</taxon>
        <taxon>Pseudomonadaceae</taxon>
        <taxon>Phytopseudomonas</taxon>
    </lineage>
</organism>
<evidence type="ECO:0000256" key="1">
    <source>
        <dbReference type="ARBA" id="ARBA00022729"/>
    </source>
</evidence>
<dbReference type="InterPro" id="IPR009331">
    <property type="entry name" value="Oligogalacturonate-sp_porin"/>
</dbReference>
<dbReference type="GO" id="GO:0009279">
    <property type="term" value="C:cell outer membrane"/>
    <property type="evidence" value="ECO:0007669"/>
    <property type="project" value="TreeGrafter"/>
</dbReference>
<name>A0A1G8FXA8_9GAMM</name>
<dbReference type="EMBL" id="FNDG01000008">
    <property type="protein sequence ID" value="SDH86782.1"/>
    <property type="molecule type" value="Genomic_DNA"/>
</dbReference>
<dbReference type="InterPro" id="IPR053713">
    <property type="entry name" value="Bact_OM_Channel_sf"/>
</dbReference>
<dbReference type="PANTHER" id="PTHR38105:SF5">
    <property type="entry name" value="OUTER MEMBRANE PROTEIN"/>
    <property type="match status" value="1"/>
</dbReference>
<feature type="chain" id="PRO_5011718561" evidence="2">
    <location>
        <begin position="34"/>
        <end position="252"/>
    </location>
</feature>
<dbReference type="GO" id="GO:0015288">
    <property type="term" value="F:porin activity"/>
    <property type="evidence" value="ECO:0007669"/>
    <property type="project" value="TreeGrafter"/>
</dbReference>
<reference evidence="3 4" key="1">
    <citation type="submission" date="2016-10" db="EMBL/GenBank/DDBJ databases">
        <authorList>
            <person name="de Groot N.N."/>
        </authorList>
    </citation>
    <scope>NUCLEOTIDE SEQUENCE [LARGE SCALE GENOMIC DNA]</scope>
    <source>
        <strain evidence="3 4">LMG 18387</strain>
    </source>
</reference>
<evidence type="ECO:0000313" key="3">
    <source>
        <dbReference type="EMBL" id="SDH86782.1"/>
    </source>
</evidence>
<sequence>MENNKKTIMNQKTLTLRLLVCLLSTAAAAGALADSASINYRHQYLQDDRMHADRVKLSYRMDNGWGFEGELKYRTAGDRQDVAFDNTVGNGHELTASYQYKYSALSTWQPAIQLESNESGTTYKFGLKYSRKLNDQLYVAARYRFDALKLNRDRIDEDVPDRGSDDRNTQRYEGWLGYTPAGKLSYEYQFIYFKTDYIRYDNKRSDYEQNLIVKYKLDKSWAPFIEIGDVRVSPTEDDRQMRWRIGVQYNFM</sequence>
<gene>
    <name evidence="3" type="ORF">SAMN05216588_10891</name>
</gene>
<dbReference type="PANTHER" id="PTHR38105">
    <property type="entry name" value="OUTER MEMBRANE PROTEIN-RELATED-RELATED"/>
    <property type="match status" value="1"/>
</dbReference>
<dbReference type="GO" id="GO:0015772">
    <property type="term" value="P:oligosaccharide transport"/>
    <property type="evidence" value="ECO:0007669"/>
    <property type="project" value="TreeGrafter"/>
</dbReference>
<dbReference type="Pfam" id="PF06178">
    <property type="entry name" value="KdgM"/>
    <property type="match status" value="1"/>
</dbReference>
<proteinExistence type="predicted"/>
<dbReference type="Proteomes" id="UP000198606">
    <property type="component" value="Unassembled WGS sequence"/>
</dbReference>
<feature type="signal peptide" evidence="2">
    <location>
        <begin position="1"/>
        <end position="33"/>
    </location>
</feature>